<dbReference type="Pfam" id="PF05401">
    <property type="entry name" value="NodS"/>
    <property type="match status" value="1"/>
</dbReference>
<dbReference type="InterPro" id="IPR029063">
    <property type="entry name" value="SAM-dependent_MTases_sf"/>
</dbReference>
<dbReference type="Proteomes" id="UP000238312">
    <property type="component" value="Unassembled WGS sequence"/>
</dbReference>
<accession>A0A2T0M721</accession>
<dbReference type="PANTHER" id="PTHR43861:SF1">
    <property type="entry name" value="TRANS-ACONITATE 2-METHYLTRANSFERASE"/>
    <property type="match status" value="1"/>
</dbReference>
<proteinExistence type="predicted"/>
<sequence>MPRLPELMHRALFRALSLLSAKGQGLVLRRYFDWRHRIPDPWRLATDDYEQQKYLVTLKHLPPGPYRRIIEVGCSEGVFTLALAAAYPEAEIVGVDLSERALTRARARVPQNGHVRFVRADLLTHRPQDRFDLVFCSETLYYLGREERLRLASSRLSELLAPGGVLVAVHPWPESDRLHGYLDAHGSLARLNEQVYASSPRPFAITVYRTRAAA</sequence>
<dbReference type="AlphaFoldDB" id="A0A2T0M721"/>
<dbReference type="GO" id="GO:0009312">
    <property type="term" value="P:oligosaccharide biosynthetic process"/>
    <property type="evidence" value="ECO:0007669"/>
    <property type="project" value="InterPro"/>
</dbReference>
<reference evidence="1 2" key="1">
    <citation type="submission" date="2018-03" db="EMBL/GenBank/DDBJ databases">
        <title>Genomic Encyclopedia of Type Strains, Phase III (KMG-III): the genomes of soil and plant-associated and newly described type strains.</title>
        <authorList>
            <person name="Whitman W."/>
        </authorList>
    </citation>
    <scope>NUCLEOTIDE SEQUENCE [LARGE SCALE GENOMIC DNA]</scope>
    <source>
        <strain evidence="1 2">CGMCC 4.7104</strain>
    </source>
</reference>
<evidence type="ECO:0000313" key="1">
    <source>
        <dbReference type="EMBL" id="PRX53269.1"/>
    </source>
</evidence>
<dbReference type="OrthoDB" id="116799at2"/>
<dbReference type="Gene3D" id="3.40.50.150">
    <property type="entry name" value="Vaccinia Virus protein VP39"/>
    <property type="match status" value="1"/>
</dbReference>
<name>A0A2T0M721_9ACTN</name>
<organism evidence="1 2">
    <name type="scientific">Nonomuraea fuscirosea</name>
    <dbReference type="NCBI Taxonomy" id="1291556"/>
    <lineage>
        <taxon>Bacteria</taxon>
        <taxon>Bacillati</taxon>
        <taxon>Actinomycetota</taxon>
        <taxon>Actinomycetes</taxon>
        <taxon>Streptosporangiales</taxon>
        <taxon>Streptosporangiaceae</taxon>
        <taxon>Nonomuraea</taxon>
    </lineage>
</organism>
<protein>
    <submittedName>
        <fullName evidence="1">Nodulation protein S (NodS)</fullName>
    </submittedName>
</protein>
<evidence type="ECO:0000313" key="2">
    <source>
        <dbReference type="Proteomes" id="UP000238312"/>
    </source>
</evidence>
<keyword evidence="2" id="KW-1185">Reference proteome</keyword>
<dbReference type="PANTHER" id="PTHR43861">
    <property type="entry name" value="TRANS-ACONITATE 2-METHYLTRANSFERASE-RELATED"/>
    <property type="match status" value="1"/>
</dbReference>
<dbReference type="EMBL" id="PVNG01000028">
    <property type="protein sequence ID" value="PRX53269.1"/>
    <property type="molecule type" value="Genomic_DNA"/>
</dbReference>
<dbReference type="SUPFAM" id="SSF53335">
    <property type="entry name" value="S-adenosyl-L-methionine-dependent methyltransferases"/>
    <property type="match status" value="1"/>
</dbReference>
<dbReference type="RefSeq" id="WP_106250897.1">
    <property type="nucleotide sequence ID" value="NZ_JBFAVE010000181.1"/>
</dbReference>
<dbReference type="InterPro" id="IPR008715">
    <property type="entry name" value="SAM-MeTfrase_NodS-like"/>
</dbReference>
<dbReference type="GO" id="GO:0008757">
    <property type="term" value="F:S-adenosylmethionine-dependent methyltransferase activity"/>
    <property type="evidence" value="ECO:0007669"/>
    <property type="project" value="InterPro"/>
</dbReference>
<comment type="caution">
    <text evidence="1">The sequence shown here is derived from an EMBL/GenBank/DDBJ whole genome shotgun (WGS) entry which is preliminary data.</text>
</comment>
<gene>
    <name evidence="1" type="ORF">B0I32_12825</name>
</gene>
<dbReference type="CDD" id="cd02440">
    <property type="entry name" value="AdoMet_MTases"/>
    <property type="match status" value="1"/>
</dbReference>